<dbReference type="SMART" id="SM00267">
    <property type="entry name" value="GGDEF"/>
    <property type="match status" value="1"/>
</dbReference>
<dbReference type="GO" id="GO:0052621">
    <property type="term" value="F:diguanylate cyclase activity"/>
    <property type="evidence" value="ECO:0007669"/>
    <property type="project" value="UniProtKB-EC"/>
</dbReference>
<dbReference type="InterPro" id="IPR043128">
    <property type="entry name" value="Rev_trsase/Diguanyl_cyclase"/>
</dbReference>
<dbReference type="InterPro" id="IPR001789">
    <property type="entry name" value="Sig_transdc_resp-reg_receiver"/>
</dbReference>
<dbReference type="InterPro" id="IPR000160">
    <property type="entry name" value="GGDEF_dom"/>
</dbReference>
<feature type="coiled-coil region" evidence="4">
    <location>
        <begin position="122"/>
        <end position="149"/>
    </location>
</feature>
<dbReference type="RefSeq" id="WP_066734447.1">
    <property type="nucleotide sequence ID" value="NZ_JAJCIQ010000019.1"/>
</dbReference>
<dbReference type="PROSITE" id="PS50887">
    <property type="entry name" value="GGDEF"/>
    <property type="match status" value="1"/>
</dbReference>
<evidence type="ECO:0000313" key="8">
    <source>
        <dbReference type="Proteomes" id="UP001299546"/>
    </source>
</evidence>
<dbReference type="SMART" id="SM00448">
    <property type="entry name" value="REC"/>
    <property type="match status" value="1"/>
</dbReference>
<evidence type="ECO:0000313" key="7">
    <source>
        <dbReference type="EMBL" id="MCB7389234.1"/>
    </source>
</evidence>
<dbReference type="InterPro" id="IPR011006">
    <property type="entry name" value="CheY-like_superfamily"/>
</dbReference>
<dbReference type="PANTHER" id="PTHR45138:SF9">
    <property type="entry name" value="DIGUANYLATE CYCLASE DGCM-RELATED"/>
    <property type="match status" value="1"/>
</dbReference>
<dbReference type="InterPro" id="IPR029787">
    <property type="entry name" value="Nucleotide_cyclase"/>
</dbReference>
<evidence type="ECO:0000256" key="2">
    <source>
        <dbReference type="ARBA" id="ARBA00024867"/>
    </source>
</evidence>
<dbReference type="SUPFAM" id="SSF52172">
    <property type="entry name" value="CheY-like"/>
    <property type="match status" value="1"/>
</dbReference>
<evidence type="ECO:0000256" key="3">
    <source>
        <dbReference type="PROSITE-ProRule" id="PRU00169"/>
    </source>
</evidence>
<dbReference type="Gene3D" id="3.40.50.2300">
    <property type="match status" value="1"/>
</dbReference>
<evidence type="ECO:0000256" key="1">
    <source>
        <dbReference type="ARBA" id="ARBA00018672"/>
    </source>
</evidence>
<keyword evidence="3" id="KW-0597">Phosphoprotein</keyword>
<protein>
    <recommendedName>
        <fullName evidence="1">Stage 0 sporulation protein A homolog</fullName>
    </recommendedName>
</protein>
<evidence type="ECO:0000256" key="4">
    <source>
        <dbReference type="SAM" id="Coils"/>
    </source>
</evidence>
<proteinExistence type="predicted"/>
<organism evidence="7 8">
    <name type="scientific">Bariatricus massiliensis</name>
    <dbReference type="NCBI Taxonomy" id="1745713"/>
    <lineage>
        <taxon>Bacteria</taxon>
        <taxon>Bacillati</taxon>
        <taxon>Bacillota</taxon>
        <taxon>Clostridia</taxon>
        <taxon>Lachnospirales</taxon>
        <taxon>Lachnospiraceae</taxon>
        <taxon>Bariatricus</taxon>
    </lineage>
</organism>
<dbReference type="InterPro" id="IPR050469">
    <property type="entry name" value="Diguanylate_Cyclase"/>
</dbReference>
<dbReference type="Proteomes" id="UP001299546">
    <property type="component" value="Unassembled WGS sequence"/>
</dbReference>
<keyword evidence="7" id="KW-0808">Transferase</keyword>
<sequence length="311" mass="35905">MIKEGRQVLLIVDDSVLICEQIKTAMKEEKVFVCEAHTGQEASEMMERYHPDVVLLDVVLPDADGYELFGRLKELDKNDASIIFLTSKANDEDVVKGFAMGAYDYIKKPFVKGELLSRVHTHLQIKKKKDELNRQNKELRSSMAKLNYMAFRDGLTGLYNRRYVVDDMVEDINHHNREDTKNVVILADIDDFKNINDTYGHDAGDRTLVCIANLLEVICRRHRVIRWGGEEFLVVLFAVTEEEAWGISEQIRKEVEEFTVFHNNSEFSCTLTLGLHVYDTRMGVDENIKCANQALYQGKRNGKNQSVWYEE</sequence>
<keyword evidence="7" id="KW-0548">Nucleotidyltransferase</keyword>
<dbReference type="CDD" id="cd17574">
    <property type="entry name" value="REC_OmpR"/>
    <property type="match status" value="1"/>
</dbReference>
<gene>
    <name evidence="7" type="ORF">LIZ65_18280</name>
</gene>
<keyword evidence="4" id="KW-0175">Coiled coil</keyword>
<feature type="domain" description="GGDEF" evidence="6">
    <location>
        <begin position="180"/>
        <end position="311"/>
    </location>
</feature>
<dbReference type="CDD" id="cd01949">
    <property type="entry name" value="GGDEF"/>
    <property type="match status" value="1"/>
</dbReference>
<keyword evidence="8" id="KW-1185">Reference proteome</keyword>
<comment type="caution">
    <text evidence="7">The sequence shown here is derived from an EMBL/GenBank/DDBJ whole genome shotgun (WGS) entry which is preliminary data.</text>
</comment>
<comment type="function">
    <text evidence="2">May play the central regulatory role in sporulation. It may be an element of the effector pathway responsible for the activation of sporulation genes in response to nutritional stress. Spo0A may act in concert with spo0H (a sigma factor) to control the expression of some genes that are critical to the sporulation process.</text>
</comment>
<dbReference type="EMBL" id="JAJCIS010000020">
    <property type="protein sequence ID" value="MCB7389234.1"/>
    <property type="molecule type" value="Genomic_DNA"/>
</dbReference>
<dbReference type="NCBIfam" id="TIGR00254">
    <property type="entry name" value="GGDEF"/>
    <property type="match status" value="1"/>
</dbReference>
<evidence type="ECO:0000259" key="6">
    <source>
        <dbReference type="PROSITE" id="PS50887"/>
    </source>
</evidence>
<name>A0ABS8DLE9_9FIRM</name>
<dbReference type="Gene3D" id="3.30.70.270">
    <property type="match status" value="1"/>
</dbReference>
<accession>A0ABS8DLE9</accession>
<feature type="domain" description="Response regulatory" evidence="5">
    <location>
        <begin position="8"/>
        <end position="123"/>
    </location>
</feature>
<reference evidence="7 8" key="1">
    <citation type="submission" date="2021-10" db="EMBL/GenBank/DDBJ databases">
        <title>Collection of gut derived symbiotic bacterial strains cultured from healthy donors.</title>
        <authorList>
            <person name="Lin H."/>
            <person name="Littmann E."/>
            <person name="Kohout C."/>
            <person name="Pamer E.G."/>
        </authorList>
    </citation>
    <scope>NUCLEOTIDE SEQUENCE [LARGE SCALE GENOMIC DNA]</scope>
    <source>
        <strain evidence="7 8">DFI.1.165</strain>
    </source>
</reference>
<feature type="modified residue" description="4-aspartylphosphate" evidence="3">
    <location>
        <position position="57"/>
    </location>
</feature>
<dbReference type="PANTHER" id="PTHR45138">
    <property type="entry name" value="REGULATORY COMPONENTS OF SENSORY TRANSDUCTION SYSTEM"/>
    <property type="match status" value="1"/>
</dbReference>
<dbReference type="Pfam" id="PF00072">
    <property type="entry name" value="Response_reg"/>
    <property type="match status" value="1"/>
</dbReference>
<evidence type="ECO:0000259" key="5">
    <source>
        <dbReference type="PROSITE" id="PS50110"/>
    </source>
</evidence>
<dbReference type="PROSITE" id="PS50110">
    <property type="entry name" value="RESPONSE_REGULATORY"/>
    <property type="match status" value="1"/>
</dbReference>
<dbReference type="SUPFAM" id="SSF55073">
    <property type="entry name" value="Nucleotide cyclase"/>
    <property type="match status" value="1"/>
</dbReference>
<dbReference type="Pfam" id="PF00990">
    <property type="entry name" value="GGDEF"/>
    <property type="match status" value="1"/>
</dbReference>